<proteinExistence type="predicted"/>
<keyword evidence="1" id="KW-0614">Plasmid</keyword>
<organism evidence="1">
    <name type="scientific">Streptomyces sp. F12</name>
    <dbReference type="NCBI Taxonomy" id="1436084"/>
    <lineage>
        <taxon>Bacteria</taxon>
        <taxon>Bacillati</taxon>
        <taxon>Actinomycetota</taxon>
        <taxon>Actinomycetes</taxon>
        <taxon>Kitasatosporales</taxon>
        <taxon>Streptomycetaceae</taxon>
        <taxon>Streptomyces</taxon>
    </lineage>
</organism>
<gene>
    <name evidence="1" type="ORF">pFRL6_24c</name>
</gene>
<dbReference type="EMBL" id="KF602051">
    <property type="protein sequence ID" value="AHE40111.1"/>
    <property type="molecule type" value="Genomic_DNA"/>
</dbReference>
<dbReference type="RefSeq" id="WP_024127375.1">
    <property type="nucleotide sequence ID" value="NC_023286.1"/>
</dbReference>
<accession>V9Z9L0</accession>
<reference evidence="1" key="1">
    <citation type="submission" date="2013-09" db="EMBL/GenBank/DDBJ databases">
        <title>Complete nucleotide sequence of Streptomyces linear plasmid pFRL6.</title>
        <authorList>
            <person name="Chen Z."/>
            <person name="Fang P."/>
            <person name="Qin Z."/>
        </authorList>
    </citation>
    <scope>NUCLEOTIDE SEQUENCE</scope>
    <source>
        <plasmid evidence="1">pFRL6</plasmid>
    </source>
</reference>
<dbReference type="AlphaFoldDB" id="V9Z9L0"/>
<protein>
    <submittedName>
        <fullName evidence="1">Uncharacterized protein</fullName>
    </submittedName>
</protein>
<evidence type="ECO:0000313" key="1">
    <source>
        <dbReference type="EMBL" id="AHE40111.1"/>
    </source>
</evidence>
<name>V9Z9L0_9ACTN</name>
<sequence>MHTREQVARQAAHMSETMHAFLRSSRSGWVAIRLDDGGSDGAIYPDRASAEGDQREPCLVLQLPEPVRMYGPPPVPVTHNECADHLRFMAELLATHPTHTPVTLQDGGGLLGLPNDGSYYRALFRKIHRQPGRQDMRSTVVSGEMYRDLTTHLVGEGRLASTDGRIVRLSIRERHQPPIEITYTRCDTTEAD</sequence>
<geneLocation type="plasmid" evidence="1">
    <name>pFRL6</name>
</geneLocation>